<reference evidence="1" key="1">
    <citation type="submission" date="2019-10" db="EMBL/GenBank/DDBJ databases">
        <title>The sequence and de novo assembly of the wild yak genome.</title>
        <authorList>
            <person name="Liu Y."/>
        </authorList>
    </citation>
    <scope>NUCLEOTIDE SEQUENCE [LARGE SCALE GENOMIC DNA]</scope>
    <source>
        <strain evidence="1">WY2019</strain>
    </source>
</reference>
<evidence type="ECO:0000313" key="2">
    <source>
        <dbReference type="Proteomes" id="UP000322234"/>
    </source>
</evidence>
<sequence length="79" mass="8520">MSGPWTRFESTGRPLRPLSGENCGGVAALDTPPPQVLLLFAEIHKLRPFPSVCVAPAPLCPLDPSPINENKQCSLEKLL</sequence>
<proteinExistence type="predicted"/>
<dbReference type="EMBL" id="VBQZ03000024">
    <property type="protein sequence ID" value="MXQ85117.1"/>
    <property type="molecule type" value="Genomic_DNA"/>
</dbReference>
<protein>
    <submittedName>
        <fullName evidence="1">Uncharacterized protein</fullName>
    </submittedName>
</protein>
<gene>
    <name evidence="1" type="ORF">E5288_WYG004078</name>
</gene>
<dbReference type="AlphaFoldDB" id="A0A6B0R890"/>
<evidence type="ECO:0000313" key="1">
    <source>
        <dbReference type="EMBL" id="MXQ85117.1"/>
    </source>
</evidence>
<keyword evidence="2" id="KW-1185">Reference proteome</keyword>
<dbReference type="Proteomes" id="UP000322234">
    <property type="component" value="Unassembled WGS sequence"/>
</dbReference>
<organism evidence="1 2">
    <name type="scientific">Bos mutus</name>
    <name type="common">wild yak</name>
    <dbReference type="NCBI Taxonomy" id="72004"/>
    <lineage>
        <taxon>Eukaryota</taxon>
        <taxon>Metazoa</taxon>
        <taxon>Chordata</taxon>
        <taxon>Craniata</taxon>
        <taxon>Vertebrata</taxon>
        <taxon>Euteleostomi</taxon>
        <taxon>Mammalia</taxon>
        <taxon>Eutheria</taxon>
        <taxon>Laurasiatheria</taxon>
        <taxon>Artiodactyla</taxon>
        <taxon>Ruminantia</taxon>
        <taxon>Pecora</taxon>
        <taxon>Bovidae</taxon>
        <taxon>Bovinae</taxon>
        <taxon>Bos</taxon>
    </lineage>
</organism>
<comment type="caution">
    <text evidence="1">The sequence shown here is derived from an EMBL/GenBank/DDBJ whole genome shotgun (WGS) entry which is preliminary data.</text>
</comment>
<name>A0A6B0R890_9CETA</name>
<accession>A0A6B0R890</accession>